<dbReference type="GO" id="GO:0003676">
    <property type="term" value="F:nucleic acid binding"/>
    <property type="evidence" value="ECO:0007669"/>
    <property type="project" value="InterPro"/>
</dbReference>
<evidence type="ECO:0000259" key="3">
    <source>
        <dbReference type="PROSITE" id="PS50158"/>
    </source>
</evidence>
<dbReference type="InterPro" id="IPR001878">
    <property type="entry name" value="Znf_CCHC"/>
</dbReference>
<feature type="compositionally biased region" description="Polar residues" evidence="2">
    <location>
        <begin position="356"/>
        <end position="365"/>
    </location>
</feature>
<dbReference type="AlphaFoldDB" id="A0A0V1L5S7"/>
<accession>A0A0V1L5S7</accession>
<dbReference type="GO" id="GO:0008270">
    <property type="term" value="F:zinc ion binding"/>
    <property type="evidence" value="ECO:0007669"/>
    <property type="project" value="UniProtKB-KW"/>
</dbReference>
<feature type="region of interest" description="Disordered" evidence="2">
    <location>
        <begin position="82"/>
        <end position="103"/>
    </location>
</feature>
<sequence>MVTTKLDRLSTTKRKKGEATVRRIGLEDRRWSTVVRTYVGKVVVALSEKLAITHRRRFLLAFANRKYTYCLLFDCHMLSGKRESERKGNPPVNTDPSPNMDERANNTVEEVNEPARGSGSLHWEPVRELTPSVYRGAYYCPPPAFRPEMDSVEWLERLEDFLCISRVPPPDHGVVARYLLSDPKRLLGAYGPQESTGQLIERFQALHQREGQTIEQYAQEVAEIRCRAGVSERDLLARFAWGITSKEAYIAIRLQELATLTEARRLVSKVMRAEEDFHQRRQSHTGNPKPEKTEATQSIDDLIREVRKVSMKLEKQEPTAVRHAARRHGCFNCGGLGHLRRDCPPESHAAPRRNQRPPTGTQSGFPGNRRVLSMAGLQAGETPCVNSKLSGMRVSLLLDIGAVVSVPESLWQIASGGDPLERKMGTIVLADGRRMCISGVGVVSLQLGRWRARVPVMVVRNLVIPGVLGTNFFDSFVLTVDWQNREITMTDGSKLWIEHDPAQAGQPGIGSAVMAKLRGVGSDAGTGADGPEGRQIFDRSCSSCFQRLHCSFTSCGKGSSHHVPRCHRVWRNIFVRTVNGAKHPTGSKMRNTVLNNDRFDSPPGCSPSPEARRSKAHPVGPTAFRASSSGLLEADLSSSGTDVNALGSLLAYLCKWKPPLANSSRISPASSFASLIVSHDVARSSTYMFSKISAAARGAASW</sequence>
<dbReference type="Proteomes" id="UP000054721">
    <property type="component" value="Unassembled WGS sequence"/>
</dbReference>
<comment type="caution">
    <text evidence="4">The sequence shown here is derived from an EMBL/GenBank/DDBJ whole genome shotgun (WGS) entry which is preliminary data.</text>
</comment>
<keyword evidence="1" id="KW-0479">Metal-binding</keyword>
<evidence type="ECO:0000256" key="1">
    <source>
        <dbReference type="PROSITE-ProRule" id="PRU00047"/>
    </source>
</evidence>
<dbReference type="Gene3D" id="2.40.70.10">
    <property type="entry name" value="Acid Proteases"/>
    <property type="match status" value="1"/>
</dbReference>
<dbReference type="SMART" id="SM00343">
    <property type="entry name" value="ZnF_C2HC"/>
    <property type="match status" value="1"/>
</dbReference>
<dbReference type="OrthoDB" id="5832112at2759"/>
<organism evidence="4 5">
    <name type="scientific">Trichinella nativa</name>
    <dbReference type="NCBI Taxonomy" id="6335"/>
    <lineage>
        <taxon>Eukaryota</taxon>
        <taxon>Metazoa</taxon>
        <taxon>Ecdysozoa</taxon>
        <taxon>Nematoda</taxon>
        <taxon>Enoplea</taxon>
        <taxon>Dorylaimia</taxon>
        <taxon>Trichinellida</taxon>
        <taxon>Trichinellidae</taxon>
        <taxon>Trichinella</taxon>
    </lineage>
</organism>
<dbReference type="STRING" id="6335.A0A0V1L5S7"/>
<gene>
    <name evidence="4" type="ORF">T02_13318</name>
</gene>
<dbReference type="Gene3D" id="4.10.60.10">
    <property type="entry name" value="Zinc finger, CCHC-type"/>
    <property type="match status" value="1"/>
</dbReference>
<feature type="region of interest" description="Disordered" evidence="2">
    <location>
        <begin position="344"/>
        <end position="367"/>
    </location>
</feature>
<evidence type="ECO:0000313" key="5">
    <source>
        <dbReference type="Proteomes" id="UP000054721"/>
    </source>
</evidence>
<keyword evidence="1" id="KW-0862">Zinc</keyword>
<protein>
    <recommendedName>
        <fullName evidence="3">CCHC-type domain-containing protein</fullName>
    </recommendedName>
</protein>
<dbReference type="EMBL" id="JYDW01000129">
    <property type="protein sequence ID" value="KRZ54790.1"/>
    <property type="molecule type" value="Genomic_DNA"/>
</dbReference>
<keyword evidence="1" id="KW-0863">Zinc-finger</keyword>
<feature type="region of interest" description="Disordered" evidence="2">
    <location>
        <begin position="581"/>
        <end position="620"/>
    </location>
</feature>
<feature type="domain" description="CCHC-type" evidence="3">
    <location>
        <begin position="330"/>
        <end position="344"/>
    </location>
</feature>
<reference evidence="4 5" key="1">
    <citation type="submission" date="2015-05" db="EMBL/GenBank/DDBJ databases">
        <title>Evolution of Trichinella species and genotypes.</title>
        <authorList>
            <person name="Korhonen P.K."/>
            <person name="Edoardo P."/>
            <person name="Giuseppe L.R."/>
            <person name="Gasser R.B."/>
        </authorList>
    </citation>
    <scope>NUCLEOTIDE SEQUENCE [LARGE SCALE GENOMIC DNA]</scope>
    <source>
        <strain evidence="4">ISS10</strain>
    </source>
</reference>
<proteinExistence type="predicted"/>
<evidence type="ECO:0000256" key="2">
    <source>
        <dbReference type="SAM" id="MobiDB-lite"/>
    </source>
</evidence>
<dbReference type="GO" id="GO:0019899">
    <property type="term" value="F:enzyme binding"/>
    <property type="evidence" value="ECO:0007669"/>
    <property type="project" value="UniProtKB-ARBA"/>
</dbReference>
<name>A0A0V1L5S7_9BILA</name>
<dbReference type="InterPro" id="IPR021109">
    <property type="entry name" value="Peptidase_aspartic_dom_sf"/>
</dbReference>
<evidence type="ECO:0000313" key="4">
    <source>
        <dbReference type="EMBL" id="KRZ54790.1"/>
    </source>
</evidence>
<dbReference type="InterPro" id="IPR036875">
    <property type="entry name" value="Znf_CCHC_sf"/>
</dbReference>
<feature type="region of interest" description="Disordered" evidence="2">
    <location>
        <begin position="277"/>
        <end position="298"/>
    </location>
</feature>
<dbReference type="SUPFAM" id="SSF57756">
    <property type="entry name" value="Retrovirus zinc finger-like domains"/>
    <property type="match status" value="1"/>
</dbReference>
<dbReference type="Pfam" id="PF00098">
    <property type="entry name" value="zf-CCHC"/>
    <property type="match status" value="1"/>
</dbReference>
<keyword evidence="5" id="KW-1185">Reference proteome</keyword>
<dbReference type="PROSITE" id="PS50158">
    <property type="entry name" value="ZF_CCHC"/>
    <property type="match status" value="1"/>
</dbReference>